<proteinExistence type="predicted"/>
<evidence type="ECO:0000313" key="3">
    <source>
        <dbReference type="Proteomes" id="UP000304148"/>
    </source>
</evidence>
<gene>
    <name evidence="2" type="ORF">PBLR_13255</name>
</gene>
<organism evidence="2 3">
    <name type="scientific">Paenibacillus alvei</name>
    <name type="common">Bacillus alvei</name>
    <dbReference type="NCBI Taxonomy" id="44250"/>
    <lineage>
        <taxon>Bacteria</taxon>
        <taxon>Bacillati</taxon>
        <taxon>Bacillota</taxon>
        <taxon>Bacilli</taxon>
        <taxon>Bacillales</taxon>
        <taxon>Paenibacillaceae</taxon>
        <taxon>Paenibacillus</taxon>
    </lineage>
</organism>
<keyword evidence="1" id="KW-1133">Transmembrane helix</keyword>
<feature type="transmembrane region" description="Helical" evidence="1">
    <location>
        <begin position="12"/>
        <end position="33"/>
    </location>
</feature>
<keyword evidence="1" id="KW-0472">Membrane</keyword>
<name>A0A383RDB8_PAEAL</name>
<evidence type="ECO:0000256" key="1">
    <source>
        <dbReference type="SAM" id="Phobius"/>
    </source>
</evidence>
<dbReference type="Proteomes" id="UP000304148">
    <property type="component" value="Chromosome"/>
</dbReference>
<dbReference type="EMBL" id="LS992241">
    <property type="protein sequence ID" value="SYX84833.1"/>
    <property type="molecule type" value="Genomic_DNA"/>
</dbReference>
<protein>
    <submittedName>
        <fullName evidence="2">Uncharacterized protein</fullName>
    </submittedName>
</protein>
<dbReference type="AlphaFoldDB" id="A0A383RDB8"/>
<keyword evidence="1" id="KW-0812">Transmembrane</keyword>
<reference evidence="3" key="1">
    <citation type="submission" date="2018-08" db="EMBL/GenBank/DDBJ databases">
        <authorList>
            <person name="Chevrot R."/>
        </authorList>
    </citation>
    <scope>NUCLEOTIDE SEQUENCE [LARGE SCALE GENOMIC DNA]</scope>
</reference>
<evidence type="ECO:0000313" key="2">
    <source>
        <dbReference type="EMBL" id="SYX84833.1"/>
    </source>
</evidence>
<sequence>MFVNHFTLSLYPFFVLWYVIIFTTLINFAYFFISPRFYLIGVILITRINQTVNNFNRK</sequence>
<accession>A0A383RDB8</accession>